<dbReference type="Gene3D" id="1.10.150.190">
    <property type="entry name" value="Translation initiation factor 2, subunit 1, domain 2"/>
    <property type="match status" value="1"/>
</dbReference>
<dbReference type="InterPro" id="IPR024055">
    <property type="entry name" value="TIF2_asu_C"/>
</dbReference>
<comment type="function">
    <text evidence="1 10">eIF-2 functions in the early steps of protein synthesis by forming a ternary complex with GTP and initiator tRNA.</text>
</comment>
<dbReference type="GO" id="GO:0003743">
    <property type="term" value="F:translation initiation factor activity"/>
    <property type="evidence" value="ECO:0007669"/>
    <property type="project" value="UniProtKB-UniRule"/>
</dbReference>
<dbReference type="Proteomes" id="UP000232133">
    <property type="component" value="Chromosome"/>
</dbReference>
<dbReference type="InterPro" id="IPR024054">
    <property type="entry name" value="TIF2_asu_middle_sf"/>
</dbReference>
<dbReference type="HAMAP" id="MF_00231">
    <property type="entry name" value="eIF_2_alpha"/>
    <property type="match status" value="1"/>
</dbReference>
<evidence type="ECO:0000256" key="10">
    <source>
        <dbReference type="HAMAP-Rule" id="MF_00231"/>
    </source>
</evidence>
<dbReference type="SMART" id="SM00316">
    <property type="entry name" value="S1"/>
    <property type="match status" value="1"/>
</dbReference>
<accession>A0A2H4U886</accession>
<dbReference type="InterPro" id="IPR044126">
    <property type="entry name" value="S1_IF2_alpha"/>
</dbReference>
<dbReference type="InterPro" id="IPR011488">
    <property type="entry name" value="TIF_2_asu"/>
</dbReference>
<evidence type="ECO:0000259" key="11">
    <source>
        <dbReference type="PROSITE" id="PS50126"/>
    </source>
</evidence>
<sequence>MVRKNQEWPDEGELIIGTVYKVLNYGAFAKLEEYHGKEAFIHISEVSSGWVKNIRDHVRENQKIVCRVLRVNPKKGHVDASLKRIREDQRTKKIQHWKIEQKAEKFLELSAKSLGKSLNDAYDEVGYELMDIFGDVYGAFETAADDGAKSLTDEGISQEWADAITEIANKNITPPEVHISGYVDIETFVPDGVDVIIEALKAAEDNGDEEEEIKVQCVGAPRYRITVKSTDYILAEKALKAAADRCIEIVEASEGNGSFLRELDS</sequence>
<dbReference type="SUPFAM" id="SSF110993">
    <property type="entry name" value="eIF-2-alpha, C-terminal domain"/>
    <property type="match status" value="1"/>
</dbReference>
<dbReference type="InterPro" id="IPR022964">
    <property type="entry name" value="TIF2_asu_arc"/>
</dbReference>
<evidence type="ECO:0000256" key="4">
    <source>
        <dbReference type="ARBA" id="ARBA00013678"/>
    </source>
</evidence>
<feature type="domain" description="S1 motif" evidence="11">
    <location>
        <begin position="12"/>
        <end position="83"/>
    </location>
</feature>
<gene>
    <name evidence="10" type="primary">eif2a</name>
    <name evidence="12" type="ORF">BK798_07830</name>
</gene>
<evidence type="ECO:0000256" key="2">
    <source>
        <dbReference type="ARBA" id="ARBA00007223"/>
    </source>
</evidence>
<evidence type="ECO:0000256" key="6">
    <source>
        <dbReference type="ARBA" id="ARBA00022884"/>
    </source>
</evidence>
<dbReference type="Gene3D" id="2.40.50.140">
    <property type="entry name" value="Nucleic acid-binding proteins"/>
    <property type="match status" value="1"/>
</dbReference>
<comment type="similarity">
    <text evidence="2 10">Belongs to the eIF-2-alpha family.</text>
</comment>
<dbReference type="PANTHER" id="PTHR10602">
    <property type="entry name" value="EUKARYOTIC TRANSLATION INITIATION FACTOR 2 SUBUNIT 1"/>
    <property type="match status" value="1"/>
</dbReference>
<keyword evidence="6 10" id="KW-0694">RNA-binding</keyword>
<proteinExistence type="inferred from homology"/>
<dbReference type="OMA" id="DVNEHQR"/>
<dbReference type="NCBIfam" id="NF003064">
    <property type="entry name" value="PRK03987.1-4"/>
    <property type="match status" value="1"/>
</dbReference>
<evidence type="ECO:0000256" key="1">
    <source>
        <dbReference type="ARBA" id="ARBA00003323"/>
    </source>
</evidence>
<name>A0A2H4U886_METSM</name>
<dbReference type="NCBIfam" id="NF003062">
    <property type="entry name" value="PRK03987.1-1"/>
    <property type="match status" value="1"/>
</dbReference>
<dbReference type="GeneID" id="78817782"/>
<dbReference type="InterPro" id="IPR003029">
    <property type="entry name" value="S1_domain"/>
</dbReference>
<dbReference type="GO" id="GO:0043022">
    <property type="term" value="F:ribosome binding"/>
    <property type="evidence" value="ECO:0007669"/>
    <property type="project" value="TreeGrafter"/>
</dbReference>
<dbReference type="Pfam" id="PF07541">
    <property type="entry name" value="EIF_2_alpha"/>
    <property type="match status" value="1"/>
</dbReference>
<dbReference type="PANTHER" id="PTHR10602:SF0">
    <property type="entry name" value="EUKARYOTIC TRANSLATION INITIATION FACTOR 2 SUBUNIT 1"/>
    <property type="match status" value="1"/>
</dbReference>
<evidence type="ECO:0000313" key="12">
    <source>
        <dbReference type="EMBL" id="ATZ60331.1"/>
    </source>
</evidence>
<dbReference type="PROSITE" id="PS50126">
    <property type="entry name" value="S1"/>
    <property type="match status" value="1"/>
</dbReference>
<evidence type="ECO:0000313" key="13">
    <source>
        <dbReference type="Proteomes" id="UP000232133"/>
    </source>
</evidence>
<dbReference type="FunFam" id="2.40.50.140:FF:000015">
    <property type="entry name" value="Eukaryotic translation initiation factor 2 subunit alpha"/>
    <property type="match status" value="1"/>
</dbReference>
<reference evidence="12 13" key="1">
    <citation type="submission" date="2016-10" db="EMBL/GenBank/DDBJ databases">
        <authorList>
            <person name="Varghese N."/>
        </authorList>
    </citation>
    <scope>NUCLEOTIDE SEQUENCE [LARGE SCALE GENOMIC DNA]</scope>
    <source>
        <strain evidence="12 13">KB11</strain>
    </source>
</reference>
<keyword evidence="7 10" id="KW-0648">Protein biosynthesis</keyword>
<dbReference type="GO" id="GO:0003723">
    <property type="term" value="F:RNA binding"/>
    <property type="evidence" value="ECO:0007669"/>
    <property type="project" value="UniProtKB-UniRule"/>
</dbReference>
<evidence type="ECO:0000256" key="9">
    <source>
        <dbReference type="ARBA" id="ARBA00033333"/>
    </source>
</evidence>
<evidence type="ECO:0000256" key="3">
    <source>
        <dbReference type="ARBA" id="ARBA00011243"/>
    </source>
</evidence>
<dbReference type="Gene3D" id="3.30.70.1130">
    <property type="entry name" value="EIF_2_alpha"/>
    <property type="match status" value="1"/>
</dbReference>
<comment type="subunit">
    <text evidence="3 10">Heterotrimer composed of an alpha, a beta and a gamma chain.</text>
</comment>
<dbReference type="EMBL" id="CP017803">
    <property type="protein sequence ID" value="ATZ60331.1"/>
    <property type="molecule type" value="Genomic_DNA"/>
</dbReference>
<dbReference type="RefSeq" id="WP_004032805.1">
    <property type="nucleotide sequence ID" value="NZ_CAABOX010000001.1"/>
</dbReference>
<evidence type="ECO:0000256" key="8">
    <source>
        <dbReference type="ARBA" id="ARBA00030860"/>
    </source>
</evidence>
<dbReference type="SUPFAM" id="SSF50249">
    <property type="entry name" value="Nucleic acid-binding proteins"/>
    <property type="match status" value="1"/>
</dbReference>
<dbReference type="Pfam" id="PF00575">
    <property type="entry name" value="S1"/>
    <property type="match status" value="1"/>
</dbReference>
<dbReference type="InterPro" id="IPR012340">
    <property type="entry name" value="NA-bd_OB-fold"/>
</dbReference>
<keyword evidence="5 10" id="KW-0396">Initiation factor</keyword>
<dbReference type="SMR" id="A0A2H4U886"/>
<evidence type="ECO:0000256" key="7">
    <source>
        <dbReference type="ARBA" id="ARBA00022917"/>
    </source>
</evidence>
<dbReference type="SUPFAM" id="SSF116742">
    <property type="entry name" value="eIF2alpha middle domain-like"/>
    <property type="match status" value="1"/>
</dbReference>
<protein>
    <recommendedName>
        <fullName evidence="4 10">Translation initiation factor 2 subunit alpha</fullName>
    </recommendedName>
    <alternativeName>
        <fullName evidence="8 10">aIF2-alpha</fullName>
    </alternativeName>
    <alternativeName>
        <fullName evidence="9 10">eIF-2-alpha</fullName>
    </alternativeName>
</protein>
<dbReference type="CDD" id="cd04452">
    <property type="entry name" value="S1_IF2_alpha"/>
    <property type="match status" value="1"/>
</dbReference>
<evidence type="ECO:0000256" key="5">
    <source>
        <dbReference type="ARBA" id="ARBA00022540"/>
    </source>
</evidence>
<dbReference type="AlphaFoldDB" id="A0A2H4U886"/>
<dbReference type="FunFam" id="3.30.70.1130:FF:000002">
    <property type="entry name" value="Translation initiation factor 2 subunit alpha"/>
    <property type="match status" value="1"/>
</dbReference>
<organism evidence="12 13">
    <name type="scientific">Methanobrevibacter smithii</name>
    <dbReference type="NCBI Taxonomy" id="2173"/>
    <lineage>
        <taxon>Archaea</taxon>
        <taxon>Methanobacteriati</taxon>
        <taxon>Methanobacteriota</taxon>
        <taxon>Methanomada group</taxon>
        <taxon>Methanobacteria</taxon>
        <taxon>Methanobacteriales</taxon>
        <taxon>Methanobacteriaceae</taxon>
        <taxon>Methanobrevibacter</taxon>
    </lineage>
</organism>